<protein>
    <submittedName>
        <fullName evidence="3">Uncharacterized protein</fullName>
    </submittedName>
</protein>
<accession>A0A4C1T8V4</accession>
<organism evidence="3 4">
    <name type="scientific">Eumeta variegata</name>
    <name type="common">Bagworm moth</name>
    <name type="synonym">Eumeta japonica</name>
    <dbReference type="NCBI Taxonomy" id="151549"/>
    <lineage>
        <taxon>Eukaryota</taxon>
        <taxon>Metazoa</taxon>
        <taxon>Ecdysozoa</taxon>
        <taxon>Arthropoda</taxon>
        <taxon>Hexapoda</taxon>
        <taxon>Insecta</taxon>
        <taxon>Pterygota</taxon>
        <taxon>Neoptera</taxon>
        <taxon>Endopterygota</taxon>
        <taxon>Lepidoptera</taxon>
        <taxon>Glossata</taxon>
        <taxon>Ditrysia</taxon>
        <taxon>Tineoidea</taxon>
        <taxon>Psychidae</taxon>
        <taxon>Oiketicinae</taxon>
        <taxon>Eumeta</taxon>
    </lineage>
</organism>
<feature type="compositionally biased region" description="Low complexity" evidence="1">
    <location>
        <begin position="90"/>
        <end position="102"/>
    </location>
</feature>
<evidence type="ECO:0000256" key="2">
    <source>
        <dbReference type="SAM" id="Phobius"/>
    </source>
</evidence>
<dbReference type="AlphaFoldDB" id="A0A4C1T8V4"/>
<sequence length="123" mass="12691">MDMVLGGKNTDWDAGDVWPATNEPGAGTTGAAAEGESALTTAAVVGLALVVLVAIAAVFVLGVLIDCRQQKIMDKQLGLLKRRKERRPRGAPGDDGAAIADDMQPAAESSPPACIVHIESRNA</sequence>
<feature type="compositionally biased region" description="Low complexity" evidence="1">
    <location>
        <begin position="20"/>
        <end position="32"/>
    </location>
</feature>
<dbReference type="EMBL" id="BGZK01000043">
    <property type="protein sequence ID" value="GBP10943.1"/>
    <property type="molecule type" value="Genomic_DNA"/>
</dbReference>
<feature type="region of interest" description="Disordered" evidence="1">
    <location>
        <begin position="82"/>
        <end position="123"/>
    </location>
</feature>
<keyword evidence="2" id="KW-1133">Transmembrane helix</keyword>
<dbReference type="Proteomes" id="UP000299102">
    <property type="component" value="Unassembled WGS sequence"/>
</dbReference>
<gene>
    <name evidence="3" type="ORF">EVAR_5505_1</name>
</gene>
<keyword evidence="2" id="KW-0812">Transmembrane</keyword>
<evidence type="ECO:0000313" key="4">
    <source>
        <dbReference type="Proteomes" id="UP000299102"/>
    </source>
</evidence>
<proteinExistence type="predicted"/>
<evidence type="ECO:0000256" key="1">
    <source>
        <dbReference type="SAM" id="MobiDB-lite"/>
    </source>
</evidence>
<reference evidence="3 4" key="1">
    <citation type="journal article" date="2019" name="Commun. Biol.">
        <title>The bagworm genome reveals a unique fibroin gene that provides high tensile strength.</title>
        <authorList>
            <person name="Kono N."/>
            <person name="Nakamura H."/>
            <person name="Ohtoshi R."/>
            <person name="Tomita M."/>
            <person name="Numata K."/>
            <person name="Arakawa K."/>
        </authorList>
    </citation>
    <scope>NUCLEOTIDE SEQUENCE [LARGE SCALE GENOMIC DNA]</scope>
</reference>
<comment type="caution">
    <text evidence="3">The sequence shown here is derived from an EMBL/GenBank/DDBJ whole genome shotgun (WGS) entry which is preliminary data.</text>
</comment>
<evidence type="ECO:0000313" key="3">
    <source>
        <dbReference type="EMBL" id="GBP10943.1"/>
    </source>
</evidence>
<keyword evidence="2" id="KW-0472">Membrane</keyword>
<feature type="region of interest" description="Disordered" evidence="1">
    <location>
        <begin position="1"/>
        <end position="32"/>
    </location>
</feature>
<keyword evidence="4" id="KW-1185">Reference proteome</keyword>
<name>A0A4C1T8V4_EUMVA</name>
<feature type="transmembrane region" description="Helical" evidence="2">
    <location>
        <begin position="42"/>
        <end position="65"/>
    </location>
</feature>